<dbReference type="SUPFAM" id="SSF103473">
    <property type="entry name" value="MFS general substrate transporter"/>
    <property type="match status" value="1"/>
</dbReference>
<evidence type="ECO:0000256" key="3">
    <source>
        <dbReference type="ARBA" id="ARBA00022989"/>
    </source>
</evidence>
<gene>
    <name evidence="8" type="ORF">EMPS_07790</name>
</gene>
<organism evidence="8 9">
    <name type="scientific">Entomortierella parvispora</name>
    <dbReference type="NCBI Taxonomy" id="205924"/>
    <lineage>
        <taxon>Eukaryota</taxon>
        <taxon>Fungi</taxon>
        <taxon>Fungi incertae sedis</taxon>
        <taxon>Mucoromycota</taxon>
        <taxon>Mortierellomycotina</taxon>
        <taxon>Mortierellomycetes</taxon>
        <taxon>Mortierellales</taxon>
        <taxon>Mortierellaceae</taxon>
        <taxon>Entomortierella</taxon>
    </lineage>
</organism>
<dbReference type="Gene3D" id="1.20.1250.20">
    <property type="entry name" value="MFS general substrate transporter like domains"/>
    <property type="match status" value="2"/>
</dbReference>
<dbReference type="EMBL" id="BQFW01000011">
    <property type="protein sequence ID" value="GJJ75432.1"/>
    <property type="molecule type" value="Genomic_DNA"/>
</dbReference>
<feature type="transmembrane region" description="Helical" evidence="6">
    <location>
        <begin position="342"/>
        <end position="359"/>
    </location>
</feature>
<dbReference type="InterPro" id="IPR036259">
    <property type="entry name" value="MFS_trans_sf"/>
</dbReference>
<keyword evidence="9" id="KW-1185">Reference proteome</keyword>
<dbReference type="AlphaFoldDB" id="A0A9P3HF30"/>
<evidence type="ECO:0000256" key="5">
    <source>
        <dbReference type="SAM" id="MobiDB-lite"/>
    </source>
</evidence>
<feature type="transmembrane region" description="Helical" evidence="6">
    <location>
        <begin position="122"/>
        <end position="148"/>
    </location>
</feature>
<reference evidence="8" key="1">
    <citation type="submission" date="2021-11" db="EMBL/GenBank/DDBJ databases">
        <authorList>
            <person name="Herlambang A."/>
            <person name="Guo Y."/>
            <person name="Takashima Y."/>
            <person name="Nishizawa T."/>
        </authorList>
    </citation>
    <scope>NUCLEOTIDE SEQUENCE</scope>
    <source>
        <strain evidence="8">E1425</strain>
    </source>
</reference>
<dbReference type="Pfam" id="PF07690">
    <property type="entry name" value="MFS_1"/>
    <property type="match status" value="1"/>
</dbReference>
<dbReference type="InterPro" id="IPR011701">
    <property type="entry name" value="MFS"/>
</dbReference>
<feature type="region of interest" description="Disordered" evidence="5">
    <location>
        <begin position="534"/>
        <end position="567"/>
    </location>
</feature>
<feature type="transmembrane region" description="Helical" evidence="6">
    <location>
        <begin position="58"/>
        <end position="83"/>
    </location>
</feature>
<comment type="subcellular location">
    <subcellularLocation>
        <location evidence="1">Membrane</location>
        <topology evidence="1">Multi-pass membrane protein</topology>
    </subcellularLocation>
</comment>
<feature type="transmembrane region" description="Helical" evidence="6">
    <location>
        <begin position="301"/>
        <end position="322"/>
    </location>
</feature>
<protein>
    <recommendedName>
        <fullName evidence="7">Major facilitator superfamily (MFS) profile domain-containing protein</fullName>
    </recommendedName>
</protein>
<feature type="domain" description="Major facilitator superfamily (MFS) profile" evidence="7">
    <location>
        <begin position="31"/>
        <end position="526"/>
    </location>
</feature>
<feature type="transmembrane region" description="Helical" evidence="6">
    <location>
        <begin position="428"/>
        <end position="453"/>
    </location>
</feature>
<evidence type="ECO:0000313" key="9">
    <source>
        <dbReference type="Proteomes" id="UP000827284"/>
    </source>
</evidence>
<reference evidence="8" key="2">
    <citation type="journal article" date="2022" name="Microbiol. Resour. Announc.">
        <title>Whole-Genome Sequence of Entomortierella parvispora E1425, a Mucoromycotan Fungus Associated with Burkholderiaceae-Related Endosymbiotic Bacteria.</title>
        <authorList>
            <person name="Herlambang A."/>
            <person name="Guo Y."/>
            <person name="Takashima Y."/>
            <person name="Narisawa K."/>
            <person name="Ohta H."/>
            <person name="Nishizawa T."/>
        </authorList>
    </citation>
    <scope>NUCLEOTIDE SEQUENCE</scope>
    <source>
        <strain evidence="8">E1425</strain>
    </source>
</reference>
<keyword evidence="3 6" id="KW-1133">Transmembrane helix</keyword>
<dbReference type="GO" id="GO:0022857">
    <property type="term" value="F:transmembrane transporter activity"/>
    <property type="evidence" value="ECO:0007669"/>
    <property type="project" value="InterPro"/>
</dbReference>
<sequence length="567" mass="62879">MSTQKEILEEESWSGRALDRTRWTKKEFIVLLVCVTVASYLFSVNYNLNYMIINVPMYVFNSSSLAAIAPTIQNVLTIILVPFYAKFSDVIGRAEIITIALTLQVVGYIVQTTSNDFQQLTIGGLVASLGSTGYSCLQSVIIADVIPLKNRAIFISGMDLCHLINIWVGQAVIGYLATKEEWRLGMTLCTCFVAAGAVILISPLWYLQRKGEKALGERPRRTLGWLWKQFDFVGAIILTATLSLIFFPLITASTYKDNFKNPVILGCLCTGAVVLIVLLVWNARYTTKPMLPKRIWSDRTVMGAICGSVVSSLMVSMNYTYFYNYLVITRKIEFSRAFLLARGYQMAYYVSALITGFLMRKFLTTRRFIWIGLIIQTIGTVVMIPARLPGTSDFFVAISQAVVGLGDGITSIAATVSITGSVHRRDYAMAIGVNLMMGSIIGAIGSAVAGSVWTQVLPKRLRYHIEGEYDELRAMNNAEYILALPEPTYSQVVAAYADSQKILSIISASLVVIAGIFTLMMKKVDLSLSHDAQDTKFGGEETTKEDMEERDGKVQSIDEEHTVDEKN</sequence>
<feature type="transmembrane region" description="Helical" evidence="6">
    <location>
        <begin position="394"/>
        <end position="416"/>
    </location>
</feature>
<evidence type="ECO:0000259" key="7">
    <source>
        <dbReference type="PROSITE" id="PS50850"/>
    </source>
</evidence>
<name>A0A9P3HF30_9FUNG</name>
<keyword evidence="4 6" id="KW-0472">Membrane</keyword>
<feature type="transmembrane region" description="Helical" evidence="6">
    <location>
        <begin position="184"/>
        <end position="208"/>
    </location>
</feature>
<keyword evidence="2 6" id="KW-0812">Transmembrane</keyword>
<evidence type="ECO:0000256" key="2">
    <source>
        <dbReference type="ARBA" id="ARBA00022692"/>
    </source>
</evidence>
<feature type="transmembrane region" description="Helical" evidence="6">
    <location>
        <begin position="368"/>
        <end position="388"/>
    </location>
</feature>
<dbReference type="InterPro" id="IPR020846">
    <property type="entry name" value="MFS_dom"/>
</dbReference>
<evidence type="ECO:0000256" key="4">
    <source>
        <dbReference type="ARBA" id="ARBA00023136"/>
    </source>
</evidence>
<evidence type="ECO:0000313" key="8">
    <source>
        <dbReference type="EMBL" id="GJJ75432.1"/>
    </source>
</evidence>
<dbReference type="Proteomes" id="UP000827284">
    <property type="component" value="Unassembled WGS sequence"/>
</dbReference>
<feature type="transmembrane region" description="Helical" evidence="6">
    <location>
        <begin position="160"/>
        <end position="178"/>
    </location>
</feature>
<feature type="transmembrane region" description="Helical" evidence="6">
    <location>
        <begin position="229"/>
        <end position="250"/>
    </location>
</feature>
<feature type="transmembrane region" description="Helical" evidence="6">
    <location>
        <begin position="502"/>
        <end position="520"/>
    </location>
</feature>
<comment type="caution">
    <text evidence="8">The sequence shown here is derived from an EMBL/GenBank/DDBJ whole genome shotgun (WGS) entry which is preliminary data.</text>
</comment>
<dbReference type="PANTHER" id="PTHR23501:SF87">
    <property type="entry name" value="SIDEROPHORE IRON TRANSPORTER 2"/>
    <property type="match status" value="1"/>
</dbReference>
<dbReference type="PANTHER" id="PTHR23501">
    <property type="entry name" value="MAJOR FACILITATOR SUPERFAMILY"/>
    <property type="match status" value="1"/>
</dbReference>
<feature type="transmembrane region" description="Helical" evidence="6">
    <location>
        <begin position="28"/>
        <end position="46"/>
    </location>
</feature>
<proteinExistence type="predicted"/>
<accession>A0A9P3HF30</accession>
<dbReference type="OrthoDB" id="4078873at2759"/>
<evidence type="ECO:0000256" key="6">
    <source>
        <dbReference type="SAM" id="Phobius"/>
    </source>
</evidence>
<dbReference type="GO" id="GO:0005886">
    <property type="term" value="C:plasma membrane"/>
    <property type="evidence" value="ECO:0007669"/>
    <property type="project" value="TreeGrafter"/>
</dbReference>
<feature type="transmembrane region" description="Helical" evidence="6">
    <location>
        <begin position="262"/>
        <end position="281"/>
    </location>
</feature>
<feature type="transmembrane region" description="Helical" evidence="6">
    <location>
        <begin position="90"/>
        <end position="110"/>
    </location>
</feature>
<evidence type="ECO:0000256" key="1">
    <source>
        <dbReference type="ARBA" id="ARBA00004141"/>
    </source>
</evidence>
<dbReference type="PROSITE" id="PS50850">
    <property type="entry name" value="MFS"/>
    <property type="match status" value="1"/>
</dbReference>